<protein>
    <submittedName>
        <fullName evidence="4">Prepilin-type N-terminal cleavage/methylation domain-containing protein</fullName>
    </submittedName>
</protein>
<name>A0A431WIK8_9BACI</name>
<dbReference type="Proteomes" id="UP000271374">
    <property type="component" value="Unassembled WGS sequence"/>
</dbReference>
<evidence type="ECO:0000313" key="4">
    <source>
        <dbReference type="EMBL" id="RTR35255.1"/>
    </source>
</evidence>
<organism evidence="4 5">
    <name type="scientific">Bacillus yapensis</name>
    <dbReference type="NCBI Taxonomy" id="2492960"/>
    <lineage>
        <taxon>Bacteria</taxon>
        <taxon>Bacillati</taxon>
        <taxon>Bacillota</taxon>
        <taxon>Bacilli</taxon>
        <taxon>Bacillales</taxon>
        <taxon>Bacillaceae</taxon>
        <taxon>Bacillus</taxon>
    </lineage>
</organism>
<dbReference type="GO" id="GO:0030420">
    <property type="term" value="P:establishment of competence for transformation"/>
    <property type="evidence" value="ECO:0007669"/>
    <property type="project" value="UniProtKB-KW"/>
</dbReference>
<proteinExistence type="predicted"/>
<keyword evidence="3" id="KW-0472">Membrane</keyword>
<evidence type="ECO:0000256" key="3">
    <source>
        <dbReference type="SAM" id="Phobius"/>
    </source>
</evidence>
<dbReference type="Pfam" id="PF15980">
    <property type="entry name" value="ComGF"/>
    <property type="match status" value="1"/>
</dbReference>
<dbReference type="RefSeq" id="WP_126407006.1">
    <property type="nucleotide sequence ID" value="NZ_RXNT01000003.1"/>
</dbReference>
<keyword evidence="3" id="KW-0812">Transmembrane</keyword>
<dbReference type="NCBIfam" id="NF041002">
    <property type="entry name" value="pilin_ComGF"/>
    <property type="match status" value="1"/>
</dbReference>
<keyword evidence="2" id="KW-0178">Competence</keyword>
<dbReference type="OrthoDB" id="2361316at2"/>
<keyword evidence="5" id="KW-1185">Reference proteome</keyword>
<dbReference type="GO" id="GO:0009986">
    <property type="term" value="C:cell surface"/>
    <property type="evidence" value="ECO:0007669"/>
    <property type="project" value="UniProtKB-SubCell"/>
</dbReference>
<keyword evidence="3" id="KW-1133">Transmembrane helix</keyword>
<dbReference type="Pfam" id="PF07963">
    <property type="entry name" value="N_methyl"/>
    <property type="match status" value="1"/>
</dbReference>
<evidence type="ECO:0000256" key="2">
    <source>
        <dbReference type="ARBA" id="ARBA00023287"/>
    </source>
</evidence>
<accession>A0A431WIK8</accession>
<dbReference type="AlphaFoldDB" id="A0A431WIK8"/>
<sequence>MKMPFNERKKSAKGLNDHGFTMLEMLFAFSIFCVISTFLPIIFQIIFNSHSVESRIQNMEWELFVNLLKKEVQAGESVEVVNGQLRIINGEDVSTYQKYQNILRKQVNGTGHEVVLQNVQSVSFARNAQSVTIVVETSFNQIKEATIFSFITKGE</sequence>
<gene>
    <name evidence="4" type="ORF">EKG37_05080</name>
</gene>
<feature type="transmembrane region" description="Helical" evidence="3">
    <location>
        <begin position="21"/>
        <end position="47"/>
    </location>
</feature>
<reference evidence="4 5" key="1">
    <citation type="submission" date="2018-12" db="EMBL/GenBank/DDBJ databases">
        <title>Bacillus yapensis draft genome sequence.</title>
        <authorList>
            <person name="Yu L."/>
            <person name="Xu X."/>
            <person name="Tang X."/>
        </authorList>
    </citation>
    <scope>NUCLEOTIDE SEQUENCE [LARGE SCALE GENOMIC DNA]</scope>
    <source>
        <strain evidence="4 5">XXST-01</strain>
    </source>
</reference>
<dbReference type="InterPro" id="IPR016977">
    <property type="entry name" value="ComGF"/>
</dbReference>
<dbReference type="NCBIfam" id="TIGR02532">
    <property type="entry name" value="IV_pilin_GFxxxE"/>
    <property type="match status" value="1"/>
</dbReference>
<comment type="subcellular location">
    <subcellularLocation>
        <location evidence="1">Cell surface</location>
    </subcellularLocation>
</comment>
<comment type="caution">
    <text evidence="4">The sequence shown here is derived from an EMBL/GenBank/DDBJ whole genome shotgun (WGS) entry which is preliminary data.</text>
</comment>
<dbReference type="InterPro" id="IPR012902">
    <property type="entry name" value="N_methyl_site"/>
</dbReference>
<evidence type="ECO:0000313" key="5">
    <source>
        <dbReference type="Proteomes" id="UP000271374"/>
    </source>
</evidence>
<evidence type="ECO:0000256" key="1">
    <source>
        <dbReference type="ARBA" id="ARBA00004241"/>
    </source>
</evidence>
<dbReference type="EMBL" id="RXNT01000003">
    <property type="protein sequence ID" value="RTR35255.1"/>
    <property type="molecule type" value="Genomic_DNA"/>
</dbReference>